<gene>
    <name evidence="2" type="ORF">DL89DRAFT_320149</name>
</gene>
<dbReference type="InterPro" id="IPR044852">
    <property type="entry name" value="WBP2-like"/>
</dbReference>
<dbReference type="EMBL" id="MCFD01000001">
    <property type="protein sequence ID" value="ORX74688.1"/>
    <property type="molecule type" value="Genomic_DNA"/>
</dbReference>
<keyword evidence="3" id="KW-1185">Reference proteome</keyword>
<dbReference type="GO" id="GO:0003713">
    <property type="term" value="F:transcription coactivator activity"/>
    <property type="evidence" value="ECO:0007669"/>
    <property type="project" value="InterPro"/>
</dbReference>
<sequence>MALNAVMIEAHMRNPVPLPNENFLYHCNGVSFSLKTGNGYPGNSVAYKSAAGTAFVSNQRIVFLSQRTRAGEVESFTAPHTHLQSPKFTQPLFGANRFEAEVEPVAGGGLAQRGLLSLGFAEGGGYDFANKVREMGERIRQIGEVPAYEEELPAYDHPPAYDAPPGYAPARE</sequence>
<proteinExistence type="predicted"/>
<protein>
    <recommendedName>
        <fullName evidence="4">GRAM domain-containing protein</fullName>
    </recommendedName>
</protein>
<dbReference type="AlphaFoldDB" id="A0A1Y1WN07"/>
<feature type="region of interest" description="Disordered" evidence="1">
    <location>
        <begin position="153"/>
        <end position="172"/>
    </location>
</feature>
<dbReference type="SUPFAM" id="SSF50729">
    <property type="entry name" value="PH domain-like"/>
    <property type="match status" value="1"/>
</dbReference>
<evidence type="ECO:0008006" key="4">
    <source>
        <dbReference type="Google" id="ProtNLM"/>
    </source>
</evidence>
<comment type="caution">
    <text evidence="2">The sequence shown here is derived from an EMBL/GenBank/DDBJ whole genome shotgun (WGS) entry which is preliminary data.</text>
</comment>
<name>A0A1Y1WN07_9FUNG</name>
<dbReference type="OrthoDB" id="1259151at2759"/>
<dbReference type="PANTHER" id="PTHR31606:SF1">
    <property type="entry name" value="WW DOMAIN BINDING PROTEIN 2, ISOFORM E"/>
    <property type="match status" value="1"/>
</dbReference>
<evidence type="ECO:0000313" key="3">
    <source>
        <dbReference type="Proteomes" id="UP000193922"/>
    </source>
</evidence>
<dbReference type="GO" id="GO:0005634">
    <property type="term" value="C:nucleus"/>
    <property type="evidence" value="ECO:0007669"/>
    <property type="project" value="TreeGrafter"/>
</dbReference>
<organism evidence="2 3">
    <name type="scientific">Linderina pennispora</name>
    <dbReference type="NCBI Taxonomy" id="61395"/>
    <lineage>
        <taxon>Eukaryota</taxon>
        <taxon>Fungi</taxon>
        <taxon>Fungi incertae sedis</taxon>
        <taxon>Zoopagomycota</taxon>
        <taxon>Kickxellomycotina</taxon>
        <taxon>Kickxellomycetes</taxon>
        <taxon>Kickxellales</taxon>
        <taxon>Kickxellaceae</taxon>
        <taxon>Linderina</taxon>
    </lineage>
</organism>
<evidence type="ECO:0000256" key="1">
    <source>
        <dbReference type="SAM" id="MobiDB-lite"/>
    </source>
</evidence>
<dbReference type="GO" id="GO:0031490">
    <property type="term" value="F:chromatin DNA binding"/>
    <property type="evidence" value="ECO:0007669"/>
    <property type="project" value="TreeGrafter"/>
</dbReference>
<dbReference type="GeneID" id="63807835"/>
<dbReference type="PANTHER" id="PTHR31606">
    <property type="entry name" value="WW DOMAIN BINDING PROTEIN 2, ISOFORM E"/>
    <property type="match status" value="1"/>
</dbReference>
<feature type="compositionally biased region" description="Low complexity" evidence="1">
    <location>
        <begin position="155"/>
        <end position="172"/>
    </location>
</feature>
<dbReference type="CDD" id="cd13214">
    <property type="entry name" value="PH-GRAM_WBP2"/>
    <property type="match status" value="1"/>
</dbReference>
<reference evidence="2 3" key="1">
    <citation type="submission" date="2016-07" db="EMBL/GenBank/DDBJ databases">
        <title>Pervasive Adenine N6-methylation of Active Genes in Fungi.</title>
        <authorList>
            <consortium name="DOE Joint Genome Institute"/>
            <person name="Mondo S.J."/>
            <person name="Dannebaum R.O."/>
            <person name="Kuo R.C."/>
            <person name="Labutti K."/>
            <person name="Haridas S."/>
            <person name="Kuo A."/>
            <person name="Salamov A."/>
            <person name="Ahrendt S.R."/>
            <person name="Lipzen A."/>
            <person name="Sullivan W."/>
            <person name="Andreopoulos W.B."/>
            <person name="Clum A."/>
            <person name="Lindquist E."/>
            <person name="Daum C."/>
            <person name="Ramamoorthy G.K."/>
            <person name="Gryganskyi A."/>
            <person name="Culley D."/>
            <person name="Magnuson J.K."/>
            <person name="James T.Y."/>
            <person name="O'Malley M.A."/>
            <person name="Stajich J.E."/>
            <person name="Spatafora J.W."/>
            <person name="Visel A."/>
            <person name="Grigoriev I.V."/>
        </authorList>
    </citation>
    <scope>NUCLEOTIDE SEQUENCE [LARGE SCALE GENOMIC DNA]</scope>
    <source>
        <strain evidence="2 3">ATCC 12442</strain>
    </source>
</reference>
<accession>A0A1Y1WN07</accession>
<dbReference type="Proteomes" id="UP000193922">
    <property type="component" value="Unassembled WGS sequence"/>
</dbReference>
<dbReference type="STRING" id="61395.A0A1Y1WN07"/>
<evidence type="ECO:0000313" key="2">
    <source>
        <dbReference type="EMBL" id="ORX74688.1"/>
    </source>
</evidence>
<dbReference type="RefSeq" id="XP_040747899.1">
    <property type="nucleotide sequence ID" value="XM_040891187.1"/>
</dbReference>